<feature type="transmembrane region" description="Helical" evidence="7">
    <location>
        <begin position="95"/>
        <end position="119"/>
    </location>
</feature>
<feature type="transmembrane region" description="Helical" evidence="7">
    <location>
        <begin position="52"/>
        <end position="75"/>
    </location>
</feature>
<dbReference type="InterPro" id="IPR049326">
    <property type="entry name" value="Rhodopsin_dom_fungi"/>
</dbReference>
<feature type="compositionally biased region" description="Basic and acidic residues" evidence="6">
    <location>
        <begin position="380"/>
        <end position="394"/>
    </location>
</feature>
<organism evidence="9 10">
    <name type="scientific">Lophiotrema nucula</name>
    <dbReference type="NCBI Taxonomy" id="690887"/>
    <lineage>
        <taxon>Eukaryota</taxon>
        <taxon>Fungi</taxon>
        <taxon>Dikarya</taxon>
        <taxon>Ascomycota</taxon>
        <taxon>Pezizomycotina</taxon>
        <taxon>Dothideomycetes</taxon>
        <taxon>Pleosporomycetidae</taxon>
        <taxon>Pleosporales</taxon>
        <taxon>Lophiotremataceae</taxon>
        <taxon>Lophiotrema</taxon>
    </lineage>
</organism>
<feature type="transmembrane region" description="Helical" evidence="7">
    <location>
        <begin position="210"/>
        <end position="230"/>
    </location>
</feature>
<dbReference type="PANTHER" id="PTHR33048">
    <property type="entry name" value="PTH11-LIKE INTEGRAL MEMBRANE PROTEIN (AFU_ORTHOLOGUE AFUA_5G11245)"/>
    <property type="match status" value="1"/>
</dbReference>
<keyword evidence="10" id="KW-1185">Reference proteome</keyword>
<comment type="similarity">
    <text evidence="5">Belongs to the SAT4 family.</text>
</comment>
<dbReference type="EMBL" id="ML977329">
    <property type="protein sequence ID" value="KAF2112844.1"/>
    <property type="molecule type" value="Genomic_DNA"/>
</dbReference>
<feature type="region of interest" description="Disordered" evidence="6">
    <location>
        <begin position="289"/>
        <end position="311"/>
    </location>
</feature>
<keyword evidence="2 7" id="KW-0812">Transmembrane</keyword>
<dbReference type="GO" id="GO:0016020">
    <property type="term" value="C:membrane"/>
    <property type="evidence" value="ECO:0007669"/>
    <property type="project" value="UniProtKB-SubCell"/>
</dbReference>
<evidence type="ECO:0000256" key="3">
    <source>
        <dbReference type="ARBA" id="ARBA00022989"/>
    </source>
</evidence>
<dbReference type="OrthoDB" id="5278984at2759"/>
<evidence type="ECO:0000313" key="9">
    <source>
        <dbReference type="EMBL" id="KAF2112844.1"/>
    </source>
</evidence>
<proteinExistence type="inferred from homology"/>
<evidence type="ECO:0000256" key="5">
    <source>
        <dbReference type="ARBA" id="ARBA00038359"/>
    </source>
</evidence>
<keyword evidence="4 7" id="KW-0472">Membrane</keyword>
<protein>
    <recommendedName>
        <fullName evidence="8">Rhodopsin domain-containing protein</fullName>
    </recommendedName>
</protein>
<accession>A0A6A5Z1A4</accession>
<feature type="transmembrane region" description="Helical" evidence="7">
    <location>
        <begin position="139"/>
        <end position="162"/>
    </location>
</feature>
<comment type="subcellular location">
    <subcellularLocation>
        <location evidence="1">Membrane</location>
        <topology evidence="1">Multi-pass membrane protein</topology>
    </subcellularLocation>
</comment>
<feature type="transmembrane region" description="Helical" evidence="7">
    <location>
        <begin position="177"/>
        <end position="198"/>
    </location>
</feature>
<feature type="transmembrane region" description="Helical" evidence="7">
    <location>
        <begin position="17"/>
        <end position="40"/>
    </location>
</feature>
<dbReference type="PANTHER" id="PTHR33048:SF47">
    <property type="entry name" value="INTEGRAL MEMBRANE PROTEIN-RELATED"/>
    <property type="match status" value="1"/>
</dbReference>
<dbReference type="Proteomes" id="UP000799770">
    <property type="component" value="Unassembled WGS sequence"/>
</dbReference>
<name>A0A6A5Z1A4_9PLEO</name>
<evidence type="ECO:0000313" key="10">
    <source>
        <dbReference type="Proteomes" id="UP000799770"/>
    </source>
</evidence>
<dbReference type="AlphaFoldDB" id="A0A6A5Z1A4"/>
<evidence type="ECO:0000256" key="6">
    <source>
        <dbReference type="SAM" id="MobiDB-lite"/>
    </source>
</evidence>
<feature type="compositionally biased region" description="Polar residues" evidence="6">
    <location>
        <begin position="289"/>
        <end position="303"/>
    </location>
</feature>
<evidence type="ECO:0000256" key="2">
    <source>
        <dbReference type="ARBA" id="ARBA00022692"/>
    </source>
</evidence>
<evidence type="ECO:0000259" key="8">
    <source>
        <dbReference type="Pfam" id="PF20684"/>
    </source>
</evidence>
<sequence>MAPNVGLGTEGPVQRGWTLWIVSVVGVVLSALFVLARLLQRITKTGRLGIDDYMIIASLVASGLLSMTECQAVAYGYGRHYATLPVDKRLIARKWFYGAQIMYKIVLMLNKISVVCLYYRIFAVSAKWFRTACHCANAFIVASGMAFIIGTVFQCTPIAAFWDKSIVPARCFQNEPWWISYAVIQITTDVVLLALPIRQVFSLSMTRPEKLGLTLVFCTGLFVTTASIIRATTLAESAGDPDPTYGPIPATYWAVIEANAGIICACLPMLRQPFLRLFGPLFGSRSRSKQQSYRLNSRSNQRSAGMRSDKTGTIDLATEFDRDSEEHIIGISNGTAGVADGYNSSERAGGIVVKSEFSVTRSASPDDKRDIIERLKTRQELRSKEGSVNEDKSSGRSTYLHI</sequence>
<feature type="transmembrane region" description="Helical" evidence="7">
    <location>
        <begin position="250"/>
        <end position="270"/>
    </location>
</feature>
<evidence type="ECO:0000256" key="7">
    <source>
        <dbReference type="SAM" id="Phobius"/>
    </source>
</evidence>
<dbReference type="InterPro" id="IPR052337">
    <property type="entry name" value="SAT4-like"/>
</dbReference>
<dbReference type="Pfam" id="PF20684">
    <property type="entry name" value="Fung_rhodopsin"/>
    <property type="match status" value="1"/>
</dbReference>
<reference evidence="9" key="1">
    <citation type="journal article" date="2020" name="Stud. Mycol.">
        <title>101 Dothideomycetes genomes: a test case for predicting lifestyles and emergence of pathogens.</title>
        <authorList>
            <person name="Haridas S."/>
            <person name="Albert R."/>
            <person name="Binder M."/>
            <person name="Bloem J."/>
            <person name="Labutti K."/>
            <person name="Salamov A."/>
            <person name="Andreopoulos B."/>
            <person name="Baker S."/>
            <person name="Barry K."/>
            <person name="Bills G."/>
            <person name="Bluhm B."/>
            <person name="Cannon C."/>
            <person name="Castanera R."/>
            <person name="Culley D."/>
            <person name="Daum C."/>
            <person name="Ezra D."/>
            <person name="Gonzalez J."/>
            <person name="Henrissat B."/>
            <person name="Kuo A."/>
            <person name="Liang C."/>
            <person name="Lipzen A."/>
            <person name="Lutzoni F."/>
            <person name="Magnuson J."/>
            <person name="Mondo S."/>
            <person name="Nolan M."/>
            <person name="Ohm R."/>
            <person name="Pangilinan J."/>
            <person name="Park H.-J."/>
            <person name="Ramirez L."/>
            <person name="Alfaro M."/>
            <person name="Sun H."/>
            <person name="Tritt A."/>
            <person name="Yoshinaga Y."/>
            <person name="Zwiers L.-H."/>
            <person name="Turgeon B."/>
            <person name="Goodwin S."/>
            <person name="Spatafora J."/>
            <person name="Crous P."/>
            <person name="Grigoriev I."/>
        </authorList>
    </citation>
    <scope>NUCLEOTIDE SEQUENCE</scope>
    <source>
        <strain evidence="9">CBS 627.86</strain>
    </source>
</reference>
<evidence type="ECO:0000256" key="1">
    <source>
        <dbReference type="ARBA" id="ARBA00004141"/>
    </source>
</evidence>
<feature type="region of interest" description="Disordered" evidence="6">
    <location>
        <begin position="380"/>
        <end position="402"/>
    </location>
</feature>
<evidence type="ECO:0000256" key="4">
    <source>
        <dbReference type="ARBA" id="ARBA00023136"/>
    </source>
</evidence>
<keyword evidence="3 7" id="KW-1133">Transmembrane helix</keyword>
<gene>
    <name evidence="9" type="ORF">BDV96DRAFT_496939</name>
</gene>
<feature type="domain" description="Rhodopsin" evidence="8">
    <location>
        <begin position="36"/>
        <end position="274"/>
    </location>
</feature>